<dbReference type="SUPFAM" id="SSF49464">
    <property type="entry name" value="Carboxypeptidase regulatory domain-like"/>
    <property type="match status" value="1"/>
</dbReference>
<dbReference type="FunFam" id="2.60.40.1120:FF:000003">
    <property type="entry name" value="Outer membrane protein Omp121"/>
    <property type="match status" value="1"/>
</dbReference>
<dbReference type="InterPro" id="IPR023996">
    <property type="entry name" value="TonB-dep_OMP_SusC/RagA"/>
</dbReference>
<dbReference type="InterPro" id="IPR012910">
    <property type="entry name" value="Plug_dom"/>
</dbReference>
<dbReference type="NCBIfam" id="TIGR04057">
    <property type="entry name" value="SusC_RagA_signa"/>
    <property type="match status" value="1"/>
</dbReference>
<accession>A0A1I4YHN0</accession>
<dbReference type="NCBIfam" id="TIGR04056">
    <property type="entry name" value="OMP_RagA_SusC"/>
    <property type="match status" value="1"/>
</dbReference>
<organism evidence="9 10">
    <name type="scientific">Salegentibacter flavus</name>
    <dbReference type="NCBI Taxonomy" id="287099"/>
    <lineage>
        <taxon>Bacteria</taxon>
        <taxon>Pseudomonadati</taxon>
        <taxon>Bacteroidota</taxon>
        <taxon>Flavobacteriia</taxon>
        <taxon>Flavobacteriales</taxon>
        <taxon>Flavobacteriaceae</taxon>
        <taxon>Salegentibacter</taxon>
    </lineage>
</organism>
<evidence type="ECO:0000256" key="1">
    <source>
        <dbReference type="ARBA" id="ARBA00004571"/>
    </source>
</evidence>
<evidence type="ECO:0000256" key="7">
    <source>
        <dbReference type="PROSITE-ProRule" id="PRU01360"/>
    </source>
</evidence>
<dbReference type="Gene3D" id="2.170.130.10">
    <property type="entry name" value="TonB-dependent receptor, plug domain"/>
    <property type="match status" value="1"/>
</dbReference>
<evidence type="ECO:0000256" key="4">
    <source>
        <dbReference type="ARBA" id="ARBA00022692"/>
    </source>
</evidence>
<dbReference type="InterPro" id="IPR037066">
    <property type="entry name" value="Plug_dom_sf"/>
</dbReference>
<name>A0A1I4YHN0_9FLAO</name>
<dbReference type="PROSITE" id="PS52016">
    <property type="entry name" value="TONB_DEPENDENT_REC_3"/>
    <property type="match status" value="1"/>
</dbReference>
<dbReference type="InterPro" id="IPR036942">
    <property type="entry name" value="Beta-barrel_TonB_sf"/>
</dbReference>
<evidence type="ECO:0000256" key="2">
    <source>
        <dbReference type="ARBA" id="ARBA00022448"/>
    </source>
</evidence>
<dbReference type="SUPFAM" id="SSF56935">
    <property type="entry name" value="Porins"/>
    <property type="match status" value="1"/>
</dbReference>
<dbReference type="Gene3D" id="2.60.40.1120">
    <property type="entry name" value="Carboxypeptidase-like, regulatory domain"/>
    <property type="match status" value="1"/>
</dbReference>
<comment type="subcellular location">
    <subcellularLocation>
        <location evidence="1 7">Cell outer membrane</location>
        <topology evidence="1 7">Multi-pass membrane protein</topology>
    </subcellularLocation>
</comment>
<dbReference type="Pfam" id="PF13715">
    <property type="entry name" value="CarbopepD_reg_2"/>
    <property type="match status" value="1"/>
</dbReference>
<dbReference type="Pfam" id="PF07715">
    <property type="entry name" value="Plug"/>
    <property type="match status" value="1"/>
</dbReference>
<evidence type="ECO:0000256" key="3">
    <source>
        <dbReference type="ARBA" id="ARBA00022452"/>
    </source>
</evidence>
<gene>
    <name evidence="9" type="ORF">SAMN05660413_00739</name>
</gene>
<keyword evidence="4 7" id="KW-0812">Transmembrane</keyword>
<keyword evidence="3 7" id="KW-1134">Transmembrane beta strand</keyword>
<evidence type="ECO:0000259" key="8">
    <source>
        <dbReference type="Pfam" id="PF07715"/>
    </source>
</evidence>
<keyword evidence="5 7" id="KW-0472">Membrane</keyword>
<dbReference type="Gene3D" id="2.40.170.20">
    <property type="entry name" value="TonB-dependent receptor, beta-barrel domain"/>
    <property type="match status" value="1"/>
</dbReference>
<comment type="similarity">
    <text evidence="7">Belongs to the TonB-dependent receptor family.</text>
</comment>
<dbReference type="InterPro" id="IPR008969">
    <property type="entry name" value="CarboxyPept-like_regulatory"/>
</dbReference>
<keyword evidence="10" id="KW-1185">Reference proteome</keyword>
<evidence type="ECO:0000313" key="10">
    <source>
        <dbReference type="Proteomes" id="UP000199153"/>
    </source>
</evidence>
<keyword evidence="6 7" id="KW-0998">Cell outer membrane</keyword>
<dbReference type="STRING" id="287099.SAMN05660413_00739"/>
<evidence type="ECO:0000313" key="9">
    <source>
        <dbReference type="EMBL" id="SFN37482.1"/>
    </source>
</evidence>
<dbReference type="EMBL" id="FOVL01000003">
    <property type="protein sequence ID" value="SFN37482.1"/>
    <property type="molecule type" value="Genomic_DNA"/>
</dbReference>
<protein>
    <submittedName>
        <fullName evidence="9">TonB-linked outer membrane protein, SusC/RagA family</fullName>
    </submittedName>
</protein>
<proteinExistence type="inferred from homology"/>
<reference evidence="9 10" key="1">
    <citation type="submission" date="2016-10" db="EMBL/GenBank/DDBJ databases">
        <authorList>
            <person name="de Groot N.N."/>
        </authorList>
    </citation>
    <scope>NUCLEOTIDE SEQUENCE [LARGE SCALE GENOMIC DNA]</scope>
    <source>
        <strain evidence="9 10">DSM 17794</strain>
    </source>
</reference>
<evidence type="ECO:0000256" key="6">
    <source>
        <dbReference type="ARBA" id="ARBA00023237"/>
    </source>
</evidence>
<dbReference type="GO" id="GO:0009279">
    <property type="term" value="C:cell outer membrane"/>
    <property type="evidence" value="ECO:0007669"/>
    <property type="project" value="UniProtKB-SubCell"/>
</dbReference>
<feature type="domain" description="TonB-dependent receptor plug" evidence="8">
    <location>
        <begin position="141"/>
        <end position="268"/>
    </location>
</feature>
<dbReference type="InterPro" id="IPR023997">
    <property type="entry name" value="TonB-dep_OMP_SusC/RagA_CS"/>
</dbReference>
<dbReference type="InterPro" id="IPR039426">
    <property type="entry name" value="TonB-dep_rcpt-like"/>
</dbReference>
<dbReference type="Proteomes" id="UP000199153">
    <property type="component" value="Unassembled WGS sequence"/>
</dbReference>
<keyword evidence="2 7" id="KW-0813">Transport</keyword>
<dbReference type="AlphaFoldDB" id="A0A1I4YHN0"/>
<sequence>MFHLITRKIMKNNYSRLKWVALIILGGIIFFLSKAATAATTTSLSLQQQEVSGIVKDQSGLPIPGVTVTVKNTNRGTITNLDGEYNITAPADGTLVFSYIGFKTAEIPVDNNEEISVLLEEDVASLGEVKINAGYYNTTERERTGNISRVTAEEIELQPLTSPLQALQGRVAGLEVVDQSGVPGAAPTIRIRGQNSLRNSQNDNGNLPLYIVDGMPINSGPVNSINQFTSGIGTDPLSGLNISNIKSIEILKDADATAIYGSRGANGVILITTKGGSFSGKSDRIEARVYSGVSRVANFVNLLETPRYLEVRRQAFENDGVEPTVSNAKDLLLWDTDRNTNWQEVLFGRSAPTFNANLNYAGGGEFTSFNIGASYFKQGSVFPGDYSFEKTTANFALNHQSQNRKFRLNLSVNYGLNDNSLFSSSNFVRTALNLSPNAPRLYNEDGNLNWEDSSWNNPLAALEGEGEAKTNSLVSNLGLQYDLTKSLTFKANLGYNLLNSKENILLPIETYDPAIWNRVSNRSQHSFVNRISWIAEPQFHYKKNKGYHNIDALVGATFQENNNDNLVINGTGYSDKQLIGNLNAADAVSVNNDRKLVYKYQAMFARLGYNWNRTYFLNLTGRRDGSSRFSPENRYANFGAVGMAWIFTNNLFFSEKLPFLSFGKLRGSYGITGNDQIGDYRYLDTYESTPGPGGLYPTQLTNPSFTWETNKKIEGALELGFLKDRINLNLSWYRNRSSNQLVGYALPAITGFNTVEANLPATVQNTGVEIELSTLNLKTDQFKWRSSLNLTLPSNKLIRFDNIDQSSYANAYRVGKPLDLGILYQFNGIDPETGYFQVVDINQDGRNDFDDRTAIRNLGRKFFGGINNQINYKQFSLNFLFEFVKQKGSRYYNNVPGFLGNVNEESVNNSSEDGNTSLQRPTQSIFGFIAYNNANLSTYGITDASYIRLKTLSLGFQLPEKVTGFIPSSEVQLFVHAQNLFTLTNYDGLDPQNPGSLNLPPLQSITGGIQINF</sequence>
<evidence type="ECO:0000256" key="5">
    <source>
        <dbReference type="ARBA" id="ARBA00023136"/>
    </source>
</evidence>